<gene>
    <name evidence="1" type="ORF">ABUW_1650</name>
</gene>
<reference evidence="1 2" key="1">
    <citation type="journal article" date="2015" name="J. Bacteriol.">
        <title>Resources for Genetic and Genomic Analysis of Emerging Pathogen Acinetobacter baumannii.</title>
        <authorList>
            <person name="Gallagher L.A."/>
            <person name="Ramage E."/>
            <person name="Weiss E.J."/>
            <person name="Radey M."/>
            <person name="Hayden H.S."/>
            <person name="Held K.G."/>
            <person name="Huse H.K."/>
            <person name="Zurawski D.V."/>
            <person name="Brittnacher M.J."/>
            <person name="Manoil C."/>
        </authorList>
    </citation>
    <scope>NUCLEOTIDE SEQUENCE [LARGE SCALE GENOMIC DNA]</scope>
    <source>
        <strain evidence="1 2">AB5075-UW</strain>
    </source>
</reference>
<reference evidence="2" key="2">
    <citation type="submission" date="2015-03" db="EMBL/GenBank/DDBJ databases">
        <authorList>
            <person name="Gallagher L.A."/>
            <person name="Hayden H.S."/>
            <person name="Weiss E.J."/>
            <person name="Hager K.R."/>
            <person name="Ramage E."/>
            <person name="Radey M.R."/>
            <person name="Bydalek R."/>
            <person name="Manoil C."/>
            <person name="Miller S.I."/>
            <person name="Brittnacher M.J."/>
        </authorList>
    </citation>
    <scope>NUCLEOTIDE SEQUENCE [LARGE SCALE GENOMIC DNA]</scope>
    <source>
        <strain evidence="2">AB5075-UW</strain>
    </source>
</reference>
<dbReference type="PATRIC" id="fig|470.1345.peg.1605"/>
<dbReference type="EMBL" id="CP008706">
    <property type="protein sequence ID" value="AKA31388.1"/>
    <property type="molecule type" value="Genomic_DNA"/>
</dbReference>
<protein>
    <submittedName>
        <fullName evidence="1">Uncharacterized protein</fullName>
    </submittedName>
</protein>
<dbReference type="AlphaFoldDB" id="A0A0D5YHL2"/>
<proteinExistence type="predicted"/>
<accession>A0A0D5YHL2</accession>
<organism evidence="1 2">
    <name type="scientific">Acinetobacter baumannii</name>
    <dbReference type="NCBI Taxonomy" id="470"/>
    <lineage>
        <taxon>Bacteria</taxon>
        <taxon>Pseudomonadati</taxon>
        <taxon>Pseudomonadota</taxon>
        <taxon>Gammaproteobacteria</taxon>
        <taxon>Moraxellales</taxon>
        <taxon>Moraxellaceae</taxon>
        <taxon>Acinetobacter</taxon>
        <taxon>Acinetobacter calcoaceticus/baumannii complex</taxon>
    </lineage>
</organism>
<evidence type="ECO:0000313" key="1">
    <source>
        <dbReference type="EMBL" id="AKA31388.1"/>
    </source>
</evidence>
<sequence length="34" mass="4232">MDFTFLFIAVVRYGSQFQNTLIDYIWYFNTYILQ</sequence>
<evidence type="ECO:0000313" key="2">
    <source>
        <dbReference type="Proteomes" id="UP000032746"/>
    </source>
</evidence>
<dbReference type="Proteomes" id="UP000032746">
    <property type="component" value="Chromosome"/>
</dbReference>
<name>A0A0D5YHL2_ACIBA</name>